<dbReference type="Proteomes" id="UP001160148">
    <property type="component" value="Unassembled WGS sequence"/>
</dbReference>
<evidence type="ECO:0000256" key="1">
    <source>
        <dbReference type="ARBA" id="ARBA00004123"/>
    </source>
</evidence>
<dbReference type="GO" id="GO:0005634">
    <property type="term" value="C:nucleus"/>
    <property type="evidence" value="ECO:0007669"/>
    <property type="project" value="UniProtKB-SubCell"/>
</dbReference>
<feature type="domain" description="SGF29 C-terminal" evidence="5">
    <location>
        <begin position="150"/>
        <end position="287"/>
    </location>
</feature>
<evidence type="ECO:0000259" key="5">
    <source>
        <dbReference type="PROSITE" id="PS51518"/>
    </source>
</evidence>
<protein>
    <recommendedName>
        <fullName evidence="5">SGF29 C-terminal domain-containing protein</fullName>
    </recommendedName>
</protein>
<organism evidence="6 7">
    <name type="scientific">Macrosiphum euphorbiae</name>
    <name type="common">potato aphid</name>
    <dbReference type="NCBI Taxonomy" id="13131"/>
    <lineage>
        <taxon>Eukaryota</taxon>
        <taxon>Metazoa</taxon>
        <taxon>Ecdysozoa</taxon>
        <taxon>Arthropoda</taxon>
        <taxon>Hexapoda</taxon>
        <taxon>Insecta</taxon>
        <taxon>Pterygota</taxon>
        <taxon>Neoptera</taxon>
        <taxon>Paraneoptera</taxon>
        <taxon>Hemiptera</taxon>
        <taxon>Sternorrhyncha</taxon>
        <taxon>Aphidomorpha</taxon>
        <taxon>Aphidoidea</taxon>
        <taxon>Aphididae</taxon>
        <taxon>Macrosiphini</taxon>
        <taxon>Macrosiphum</taxon>
    </lineage>
</organism>
<dbReference type="Pfam" id="PF07039">
    <property type="entry name" value="SGF29_Tudor"/>
    <property type="match status" value="1"/>
</dbReference>
<dbReference type="InterPro" id="IPR047288">
    <property type="entry name" value="Tudor_SGF29_rpt1"/>
</dbReference>
<keyword evidence="2" id="KW-0805">Transcription regulation</keyword>
<dbReference type="GO" id="GO:0000124">
    <property type="term" value="C:SAGA complex"/>
    <property type="evidence" value="ECO:0007669"/>
    <property type="project" value="InterPro"/>
</dbReference>
<name>A0AAV0W5V8_9HEMI</name>
<dbReference type="CDD" id="cd20394">
    <property type="entry name" value="Tudor_SGF29_rpt2"/>
    <property type="match status" value="1"/>
</dbReference>
<evidence type="ECO:0000313" key="7">
    <source>
        <dbReference type="Proteomes" id="UP001160148"/>
    </source>
</evidence>
<dbReference type="InterPro" id="IPR010750">
    <property type="entry name" value="SGF29_tudor-like_dom"/>
</dbReference>
<dbReference type="PANTHER" id="PTHR21539">
    <property type="entry name" value="SAGA-ASSOCIATED FACTOR 29"/>
    <property type="match status" value="1"/>
</dbReference>
<dbReference type="InterPro" id="IPR037802">
    <property type="entry name" value="SGF29"/>
</dbReference>
<dbReference type="CDD" id="cd20393">
    <property type="entry name" value="Tudor_SGF29_rpt1"/>
    <property type="match status" value="1"/>
</dbReference>
<proteinExistence type="predicted"/>
<dbReference type="AlphaFoldDB" id="A0AAV0W5V8"/>
<evidence type="ECO:0000256" key="3">
    <source>
        <dbReference type="ARBA" id="ARBA00023163"/>
    </source>
</evidence>
<keyword evidence="3" id="KW-0804">Transcription</keyword>
<evidence type="ECO:0000256" key="4">
    <source>
        <dbReference type="ARBA" id="ARBA00023242"/>
    </source>
</evidence>
<dbReference type="InterPro" id="IPR047287">
    <property type="entry name" value="Tudor_SGF29_rpt2"/>
</dbReference>
<reference evidence="6 7" key="1">
    <citation type="submission" date="2023-01" db="EMBL/GenBank/DDBJ databases">
        <authorList>
            <person name="Whitehead M."/>
        </authorList>
    </citation>
    <scope>NUCLEOTIDE SEQUENCE [LARGE SCALE GENOMIC DNA]</scope>
</reference>
<dbReference type="EMBL" id="CARXXK010000001">
    <property type="protein sequence ID" value="CAI6351194.1"/>
    <property type="molecule type" value="Genomic_DNA"/>
</dbReference>
<dbReference type="PROSITE" id="PS51518">
    <property type="entry name" value="SGF29_C"/>
    <property type="match status" value="1"/>
</dbReference>
<keyword evidence="7" id="KW-1185">Reference proteome</keyword>
<comment type="caution">
    <text evidence="6">The sequence shown here is derived from an EMBL/GenBank/DDBJ whole genome shotgun (WGS) entry which is preliminary data.</text>
</comment>
<gene>
    <name evidence="6" type="ORF">MEUPH1_LOCUS7566</name>
</gene>
<accession>A0AAV0W5V8</accession>
<comment type="subcellular location">
    <subcellularLocation>
        <location evidence="1">Nucleus</location>
    </subcellularLocation>
</comment>
<keyword evidence="4" id="KW-0539">Nucleus</keyword>
<sequence>MAMTKSLIDTTVAGKENSDEQTILKKLFKMIFNLPQTVSSTEAVIDIINTTQEQVIKKGMIDPESQKSLISFYESADIETAREEEIIRSILEKIHEIRNIRHQNIKSLLQSQRSSTFLKLLQVTATRMPVWLPKHDEQPPPLCGAIEPLPSYVAKSGDLVAALVKQSGEERWIVAEAVAFKNGRYEVEDIDVKETNRNFTLEKIYVKPLPLMRADPVTCPDAFFPCNQFVLAMYPQTTCFFKALVKAPPKTSYDGYEVLFEDDFNQYTIMMVVSQRFVVSYPSLEIIHKDDQMSVEY</sequence>
<dbReference type="Gene3D" id="2.30.30.140">
    <property type="match status" value="2"/>
</dbReference>
<evidence type="ECO:0000256" key="2">
    <source>
        <dbReference type="ARBA" id="ARBA00023015"/>
    </source>
</evidence>
<dbReference type="PANTHER" id="PTHR21539:SF0">
    <property type="entry name" value="SAGA-ASSOCIATED FACTOR 29"/>
    <property type="match status" value="1"/>
</dbReference>
<evidence type="ECO:0000313" key="6">
    <source>
        <dbReference type="EMBL" id="CAI6351194.1"/>
    </source>
</evidence>